<evidence type="ECO:0000256" key="1">
    <source>
        <dbReference type="SAM" id="MobiDB-lite"/>
    </source>
</evidence>
<feature type="non-terminal residue" evidence="2">
    <location>
        <position position="1"/>
    </location>
</feature>
<evidence type="ECO:0000313" key="2">
    <source>
        <dbReference type="EMBL" id="CAA9241328.1"/>
    </source>
</evidence>
<accession>A0A6J4I3M6</accession>
<feature type="compositionally biased region" description="Basic and acidic residues" evidence="1">
    <location>
        <begin position="115"/>
        <end position="127"/>
    </location>
</feature>
<sequence length="185" mass="19837">DRRDALRSRREDGQGGPGGPGRPRDAADRSGQPDHVRPAHGGLLRRADAHPADGDDHRLRGADGRHQAVRPEPAQRHREGDPGLRPGGQPVQRRHGHPGAVPAAHRGAPARARQGRAEQGRGREGLRPQHPPARQGRPGQAGQGRRLGGGRRPAGGEGAGRDHRQVRRDHRRHGQAQGSRAARGL</sequence>
<feature type="non-terminal residue" evidence="2">
    <location>
        <position position="185"/>
    </location>
</feature>
<name>A0A6J4I3M6_9ACTN</name>
<protein>
    <submittedName>
        <fullName evidence="2">Ribosome recycling factor</fullName>
    </submittedName>
</protein>
<proteinExistence type="predicted"/>
<feature type="compositionally biased region" description="Basic residues" evidence="1">
    <location>
        <begin position="164"/>
        <end position="174"/>
    </location>
</feature>
<feature type="compositionally biased region" description="Basic and acidic residues" evidence="1">
    <location>
        <begin position="22"/>
        <end position="37"/>
    </location>
</feature>
<feature type="compositionally biased region" description="Basic and acidic residues" evidence="1">
    <location>
        <begin position="1"/>
        <end position="13"/>
    </location>
</feature>
<feature type="region of interest" description="Disordered" evidence="1">
    <location>
        <begin position="1"/>
        <end position="185"/>
    </location>
</feature>
<gene>
    <name evidence="2" type="ORF">AVDCRST_MAG41-1434</name>
</gene>
<organism evidence="2">
    <name type="scientific">uncultured Mycobacteriales bacterium</name>
    <dbReference type="NCBI Taxonomy" id="581187"/>
    <lineage>
        <taxon>Bacteria</taxon>
        <taxon>Bacillati</taxon>
        <taxon>Actinomycetota</taxon>
        <taxon>Actinomycetes</taxon>
        <taxon>Mycobacteriales</taxon>
        <taxon>environmental samples</taxon>
    </lineage>
</organism>
<reference evidence="2" key="1">
    <citation type="submission" date="2020-02" db="EMBL/GenBank/DDBJ databases">
        <authorList>
            <person name="Meier V. D."/>
        </authorList>
    </citation>
    <scope>NUCLEOTIDE SEQUENCE</scope>
    <source>
        <strain evidence="2">AVDCRST_MAG41</strain>
    </source>
</reference>
<feature type="compositionally biased region" description="Basic and acidic residues" evidence="1">
    <location>
        <begin position="73"/>
        <end position="82"/>
    </location>
</feature>
<feature type="compositionally biased region" description="Low complexity" evidence="1">
    <location>
        <begin position="98"/>
        <end position="112"/>
    </location>
</feature>
<feature type="compositionally biased region" description="Basic and acidic residues" evidence="1">
    <location>
        <begin position="45"/>
        <end position="66"/>
    </location>
</feature>
<feature type="compositionally biased region" description="Gly residues" evidence="1">
    <location>
        <begin position="139"/>
        <end position="158"/>
    </location>
</feature>
<dbReference type="EMBL" id="CADCTP010000135">
    <property type="protein sequence ID" value="CAA9241328.1"/>
    <property type="molecule type" value="Genomic_DNA"/>
</dbReference>
<dbReference type="AlphaFoldDB" id="A0A6J4I3M6"/>